<keyword evidence="1" id="KW-0378">Hydrolase</keyword>
<dbReference type="PANTHER" id="PTHR16138:SF7">
    <property type="entry name" value="PALMITOYL-PROTEIN THIOESTERASE ABHD10, MITOCHONDRIAL"/>
    <property type="match status" value="1"/>
</dbReference>
<proteinExistence type="predicted"/>
<evidence type="ECO:0000313" key="3">
    <source>
        <dbReference type="EMBL" id="SIT69448.1"/>
    </source>
</evidence>
<feature type="domain" description="Serine aminopeptidase S33" evidence="2">
    <location>
        <begin position="49"/>
        <end position="134"/>
    </location>
</feature>
<dbReference type="Pfam" id="PF12146">
    <property type="entry name" value="Hydrolase_4"/>
    <property type="match status" value="1"/>
</dbReference>
<protein>
    <submittedName>
        <fullName evidence="3">Putative redox protein</fullName>
    </submittedName>
</protein>
<accession>A0A1R3VWV6</accession>
<dbReference type="RefSeq" id="WP_076755492.1">
    <property type="nucleotide sequence ID" value="NZ_CP023018.1"/>
</dbReference>
<evidence type="ECO:0000313" key="4">
    <source>
        <dbReference type="Proteomes" id="UP000223759"/>
    </source>
</evidence>
<gene>
    <name evidence="3" type="ORF">SAMN05216526_1086</name>
</gene>
<dbReference type="InterPro" id="IPR052382">
    <property type="entry name" value="ABHD10_acyl-thioesterase"/>
</dbReference>
<dbReference type="EMBL" id="FTPK01000002">
    <property type="protein sequence ID" value="SIT69448.1"/>
    <property type="molecule type" value="Genomic_DNA"/>
</dbReference>
<sequence length="260" mass="28239">MPAGTQRLQFEGSLGHVLAARLDLPEGKPRAYALYAHCFSCSKDILAAARLSSALRKHGMALLRFDFTGLGDSGGDFGETNFGSNLADLRCAAEFMRREYAAPQLLVGHSLGGAAVLAVAGDIPEVRAVATINAPSNAKHVTHLFDTHLDTIRRHGEAKISLQGRDLSIQNHFIEDLGQHDILGKVAQLNRPLMIFHSPQDDVVSIDHAAMIYRAARHPKSFISLDHVDHMLTRSEDANYVAGILSAWAARFLDAADALE</sequence>
<reference evidence="3 4" key="1">
    <citation type="submission" date="2017-01" db="EMBL/GenBank/DDBJ databases">
        <authorList>
            <person name="Mah S.A."/>
            <person name="Swanson W.J."/>
            <person name="Moy G.W."/>
            <person name="Vacquier V.D."/>
        </authorList>
    </citation>
    <scope>NUCLEOTIDE SEQUENCE [LARGE SCALE GENOMIC DNA]</scope>
    <source>
        <strain evidence="3 4">M9</strain>
    </source>
</reference>
<organism evidence="3 4">
    <name type="scientific">Ectothiorhodosinus mongolicus</name>
    <dbReference type="NCBI Taxonomy" id="233100"/>
    <lineage>
        <taxon>Bacteria</taxon>
        <taxon>Pseudomonadati</taxon>
        <taxon>Pseudomonadota</taxon>
        <taxon>Gammaproteobacteria</taxon>
        <taxon>Chromatiales</taxon>
        <taxon>Ectothiorhodospiraceae</taxon>
        <taxon>Ectothiorhodosinus</taxon>
    </lineage>
</organism>
<dbReference type="AlphaFoldDB" id="A0A1R3VWV6"/>
<dbReference type="Gene3D" id="3.40.50.1820">
    <property type="entry name" value="alpha/beta hydrolase"/>
    <property type="match status" value="1"/>
</dbReference>
<dbReference type="GO" id="GO:0016787">
    <property type="term" value="F:hydrolase activity"/>
    <property type="evidence" value="ECO:0007669"/>
    <property type="project" value="UniProtKB-KW"/>
</dbReference>
<dbReference type="PANTHER" id="PTHR16138">
    <property type="entry name" value="MYCOPHENOLIC ACID ACYL-GLUCURONIDE ESTERASE, MITOCHONDRIAL"/>
    <property type="match status" value="1"/>
</dbReference>
<keyword evidence="4" id="KW-1185">Reference proteome</keyword>
<name>A0A1R3VWV6_9GAMM</name>
<dbReference type="InterPro" id="IPR022742">
    <property type="entry name" value="Hydrolase_4"/>
</dbReference>
<dbReference type="OrthoDB" id="9789573at2"/>
<evidence type="ECO:0000256" key="1">
    <source>
        <dbReference type="ARBA" id="ARBA00022801"/>
    </source>
</evidence>
<dbReference type="SUPFAM" id="SSF53474">
    <property type="entry name" value="alpha/beta-Hydrolases"/>
    <property type="match status" value="1"/>
</dbReference>
<dbReference type="Proteomes" id="UP000223759">
    <property type="component" value="Unassembled WGS sequence"/>
</dbReference>
<evidence type="ECO:0000259" key="2">
    <source>
        <dbReference type="Pfam" id="PF12146"/>
    </source>
</evidence>
<dbReference type="InterPro" id="IPR029058">
    <property type="entry name" value="AB_hydrolase_fold"/>
</dbReference>
<dbReference type="STRING" id="233100.SAMN05216526_1086"/>